<dbReference type="AlphaFoldDB" id="A0A7I8DH65"/>
<dbReference type="CDD" id="cd00077">
    <property type="entry name" value="HDc"/>
    <property type="match status" value="1"/>
</dbReference>
<evidence type="ECO:0000313" key="5">
    <source>
        <dbReference type="Proteomes" id="UP000593802"/>
    </source>
</evidence>
<gene>
    <name evidence="4" type="ORF">skT53_29250</name>
</gene>
<dbReference type="PANTHER" id="PTHR45228:SF1">
    <property type="entry name" value="CYCLIC DI-GMP PHOSPHODIESTERASE TM_0186"/>
    <property type="match status" value="1"/>
</dbReference>
<accession>A0A7I8DH65</accession>
<evidence type="ECO:0000259" key="2">
    <source>
        <dbReference type="PROSITE" id="PS51831"/>
    </source>
</evidence>
<evidence type="ECO:0000313" key="4">
    <source>
        <dbReference type="EMBL" id="BCJ87940.1"/>
    </source>
</evidence>
<feature type="domain" description="HD" evidence="2">
    <location>
        <begin position="167"/>
        <end position="289"/>
    </location>
</feature>
<dbReference type="EMBL" id="AP023366">
    <property type="protein sequence ID" value="BCJ87940.1"/>
    <property type="molecule type" value="Genomic_DNA"/>
</dbReference>
<dbReference type="Gene3D" id="1.10.3210.10">
    <property type="entry name" value="Hypothetical protein af1432"/>
    <property type="match status" value="1"/>
</dbReference>
<dbReference type="Pfam" id="PF13487">
    <property type="entry name" value="HD_5"/>
    <property type="match status" value="1"/>
</dbReference>
<feature type="transmembrane region" description="Helical" evidence="1">
    <location>
        <begin position="21"/>
        <end position="38"/>
    </location>
</feature>
<dbReference type="SMART" id="SM00471">
    <property type="entry name" value="HDc"/>
    <property type="match status" value="1"/>
</dbReference>
<evidence type="ECO:0008006" key="6">
    <source>
        <dbReference type="Google" id="ProtNLM"/>
    </source>
</evidence>
<dbReference type="Proteomes" id="UP000593802">
    <property type="component" value="Chromosome"/>
</dbReference>
<keyword evidence="5" id="KW-1185">Reference proteome</keyword>
<protein>
    <recommendedName>
        <fullName evidence="6">HD-GYP domain-containing protein</fullName>
    </recommendedName>
</protein>
<dbReference type="KEGG" id="eff:skT53_29250"/>
<sequence length="354" mass="40627">MEAIQQMLTVTIFKLAKPCKWTPWIIGIYFLLLLAIAFTIHSMALLETLFVLYGMAVTYIVTVYGPKKGIWLAFVSYLLFQLPLFQHLMEQRREDFTGIVMEGILLPIFFLLWSAYIGKILRNSWQAAEKTEKSLQHMAEKTRQSERSLAGLMVAVSNAIEWKAPFKRGHSQRVAAYAVLLAKEIELTWREQKQLFYAALLHDIGKIGVSDAVLLKKGQLAPDEWVQMQLHPSIGKMVLEAVPGLEYVIEPIAFHHENLDGTGYPYGMRAKQIPISARIIAIADAFDAMTSERPYRAKMAAEQAIDRLYGSADIRFDRKLVDRFVEAMREREYNLMTDEDFNRCVQEFVSESEF</sequence>
<keyword evidence="1" id="KW-1133">Transmembrane helix</keyword>
<keyword evidence="1" id="KW-0472">Membrane</keyword>
<keyword evidence="1" id="KW-0812">Transmembrane</keyword>
<feature type="transmembrane region" description="Helical" evidence="1">
    <location>
        <begin position="96"/>
        <end position="116"/>
    </location>
</feature>
<feature type="transmembrane region" description="Helical" evidence="1">
    <location>
        <begin position="45"/>
        <end position="64"/>
    </location>
</feature>
<dbReference type="RefSeq" id="WP_200758468.1">
    <property type="nucleotide sequence ID" value="NZ_AP023366.1"/>
</dbReference>
<dbReference type="InterPro" id="IPR037522">
    <property type="entry name" value="HD_GYP_dom"/>
</dbReference>
<dbReference type="PROSITE" id="PS51832">
    <property type="entry name" value="HD_GYP"/>
    <property type="match status" value="1"/>
</dbReference>
<feature type="domain" description="HD-GYP" evidence="3">
    <location>
        <begin position="145"/>
        <end position="340"/>
    </location>
</feature>
<dbReference type="PROSITE" id="PS51831">
    <property type="entry name" value="HD"/>
    <property type="match status" value="1"/>
</dbReference>
<evidence type="ECO:0000259" key="3">
    <source>
        <dbReference type="PROSITE" id="PS51832"/>
    </source>
</evidence>
<proteinExistence type="predicted"/>
<evidence type="ECO:0000256" key="1">
    <source>
        <dbReference type="SAM" id="Phobius"/>
    </source>
</evidence>
<feature type="transmembrane region" description="Helical" evidence="1">
    <location>
        <begin position="70"/>
        <end position="89"/>
    </location>
</feature>
<organism evidence="4 5">
    <name type="scientific">Effusibacillus dendaii</name>
    <dbReference type="NCBI Taxonomy" id="2743772"/>
    <lineage>
        <taxon>Bacteria</taxon>
        <taxon>Bacillati</taxon>
        <taxon>Bacillota</taxon>
        <taxon>Bacilli</taxon>
        <taxon>Bacillales</taxon>
        <taxon>Alicyclobacillaceae</taxon>
        <taxon>Effusibacillus</taxon>
    </lineage>
</organism>
<name>A0A7I8DH65_9BACL</name>
<dbReference type="PANTHER" id="PTHR45228">
    <property type="entry name" value="CYCLIC DI-GMP PHOSPHODIESTERASE TM_0186-RELATED"/>
    <property type="match status" value="1"/>
</dbReference>
<reference evidence="4 5" key="1">
    <citation type="submission" date="2020-08" db="EMBL/GenBank/DDBJ databases">
        <title>Complete Genome Sequence of Effusibacillus dendaii Strain skT53, Isolated from Farmland soil.</title>
        <authorList>
            <person name="Konishi T."/>
            <person name="Kawasaki H."/>
        </authorList>
    </citation>
    <scope>NUCLEOTIDE SEQUENCE [LARGE SCALE GENOMIC DNA]</scope>
    <source>
        <strain evidence="5">skT53</strain>
    </source>
</reference>
<dbReference type="SUPFAM" id="SSF109604">
    <property type="entry name" value="HD-domain/PDEase-like"/>
    <property type="match status" value="1"/>
</dbReference>
<dbReference type="InterPro" id="IPR003607">
    <property type="entry name" value="HD/PDEase_dom"/>
</dbReference>
<dbReference type="InterPro" id="IPR006674">
    <property type="entry name" value="HD_domain"/>
</dbReference>
<dbReference type="InterPro" id="IPR052020">
    <property type="entry name" value="Cyclic_di-GMP/3'3'-cGAMP_PDE"/>
</dbReference>